<evidence type="ECO:0000256" key="1">
    <source>
        <dbReference type="ARBA" id="ARBA00006497"/>
    </source>
</evidence>
<proteinExistence type="inferred from homology"/>
<dbReference type="PROSITE" id="PS50097">
    <property type="entry name" value="BTB"/>
    <property type="match status" value="1"/>
</dbReference>
<dbReference type="GO" id="GO:0051260">
    <property type="term" value="P:protein homooligomerization"/>
    <property type="evidence" value="ECO:0007669"/>
    <property type="project" value="InterPro"/>
</dbReference>
<reference evidence="3" key="1">
    <citation type="submission" date="2018-03" db="EMBL/GenBank/DDBJ databases">
        <title>Draft genome sequences of Megaviruse, new member of the family Mimiviridae isolated from water in Shanghai, China.</title>
        <authorList>
            <person name="Xia Y."/>
        </authorList>
    </citation>
    <scope>NUCLEOTIDE SEQUENCE</scope>
    <source>
        <strain evidence="3">SH</strain>
    </source>
</reference>
<evidence type="ECO:0000313" key="3">
    <source>
        <dbReference type="EMBL" id="AZL89573.1"/>
    </source>
</evidence>
<protein>
    <submittedName>
        <fullName evidence="3">BTB/POZ domain-containing protein</fullName>
    </submittedName>
</protein>
<feature type="domain" description="BTB" evidence="2">
    <location>
        <begin position="85"/>
        <end position="143"/>
    </location>
</feature>
<sequence>MEISDRTIITINANNTLFQTTLGTIKNIKILTDMISPENHTINLNMDPKNVNTIINYLRGCVNINKLAKIYPDSKKLGIDIELDNHICINIGGRIFYVDKELISDRLDYFVSFFKYNKEHDPDYSNILIDRCYNLFEQVIRVLKGKISINIISDNLSQELEFYGYKIDPIIFFQSDKFGYYSINNIIYQGKNVPLNIDHDSNLLNNFKNEYNIYCHNYKSYKPEYIIIHLGSKIKKSELDNIKLYNNIDNLGYTYDIDENYKKIEYKYYADENFEKMYFVNYIELLYHNMEYNDYYDNRYVKYNIKKYGKLFYNKMHNLIIINPIYSEDSSNKNYEIFIPKNFNVINVNTLHYSSIGYGYDQVIKHLKNPEVKSCFYKKIKILVDNSRSVKFDLLDLTGKGSISSNHGTNITIVNKLFFNFTKNNSHINYIEIVDKYSKNIICRSDVKYDIKKNSYTICGLKNYDFNFIILLTQTLDCEIIIYLKKSICDTLFIYYKTCNIWFN</sequence>
<dbReference type="InterPro" id="IPR000210">
    <property type="entry name" value="BTB/POZ_dom"/>
</dbReference>
<comment type="similarity">
    <text evidence="1">Belongs to the mimivirus BTB/WD family.</text>
</comment>
<dbReference type="Gene3D" id="3.30.710.10">
    <property type="entry name" value="Potassium Channel Kv1.1, Chain A"/>
    <property type="match status" value="1"/>
</dbReference>
<gene>
    <name evidence="3" type="ORF">Mb0178</name>
</gene>
<accession>A0A3S5HLC5</accession>
<dbReference type="InterPro" id="IPR003131">
    <property type="entry name" value="T1-type_BTB"/>
</dbReference>
<organism evidence="3">
    <name type="scientific">Megavirus baoshan</name>
    <dbReference type="NCBI Taxonomy" id="2496520"/>
    <lineage>
        <taxon>Viruses</taxon>
        <taxon>Varidnaviria</taxon>
        <taxon>Bamfordvirae</taxon>
        <taxon>Nucleocytoviricota</taxon>
        <taxon>Megaviricetes</taxon>
        <taxon>Imitervirales</taxon>
        <taxon>Mimiviridae</taxon>
        <taxon>Megamimivirinae</taxon>
        <taxon>Megavirus</taxon>
        <taxon>Megavirus baoshanense</taxon>
    </lineage>
</organism>
<evidence type="ECO:0000259" key="2">
    <source>
        <dbReference type="PROSITE" id="PS50097"/>
    </source>
</evidence>
<dbReference type="InterPro" id="IPR011333">
    <property type="entry name" value="SKP1/BTB/POZ_sf"/>
</dbReference>
<dbReference type="Pfam" id="PF02214">
    <property type="entry name" value="BTB_2"/>
    <property type="match status" value="1"/>
</dbReference>
<dbReference type="EMBL" id="MH046811">
    <property type="protein sequence ID" value="AZL89573.1"/>
    <property type="molecule type" value="Genomic_DNA"/>
</dbReference>
<dbReference type="SUPFAM" id="SSF54695">
    <property type="entry name" value="POZ domain"/>
    <property type="match status" value="1"/>
</dbReference>
<name>A0A3S5HLC5_9VIRU</name>